<name>A0AAN5DE72_9BILA</name>
<accession>A0AAN5DE72</accession>
<dbReference type="AlphaFoldDB" id="A0AAN5DE72"/>
<evidence type="ECO:0000256" key="1">
    <source>
        <dbReference type="SAM" id="MobiDB-lite"/>
    </source>
</evidence>
<sequence length="81" mass="9111">MVRIRSKRHQYALLRFSARSRGEGRDRTDGSRVYRHHRQSWLPEEGSCCAGGTIEGGGVLSHDEFRGRSRTMASEDSSGCL</sequence>
<evidence type="ECO:0000313" key="3">
    <source>
        <dbReference type="Proteomes" id="UP001328107"/>
    </source>
</evidence>
<protein>
    <submittedName>
        <fullName evidence="2">Uncharacterized protein</fullName>
    </submittedName>
</protein>
<organism evidence="2 3">
    <name type="scientific">Pristionchus mayeri</name>
    <dbReference type="NCBI Taxonomy" id="1317129"/>
    <lineage>
        <taxon>Eukaryota</taxon>
        <taxon>Metazoa</taxon>
        <taxon>Ecdysozoa</taxon>
        <taxon>Nematoda</taxon>
        <taxon>Chromadorea</taxon>
        <taxon>Rhabditida</taxon>
        <taxon>Rhabditina</taxon>
        <taxon>Diplogasteromorpha</taxon>
        <taxon>Diplogasteroidea</taxon>
        <taxon>Neodiplogasteridae</taxon>
        <taxon>Pristionchus</taxon>
    </lineage>
</organism>
<keyword evidence="3" id="KW-1185">Reference proteome</keyword>
<reference evidence="3" key="1">
    <citation type="submission" date="2022-10" db="EMBL/GenBank/DDBJ databases">
        <title>Genome assembly of Pristionchus species.</title>
        <authorList>
            <person name="Yoshida K."/>
            <person name="Sommer R.J."/>
        </authorList>
    </citation>
    <scope>NUCLEOTIDE SEQUENCE [LARGE SCALE GENOMIC DNA]</scope>
    <source>
        <strain evidence="3">RS5460</strain>
    </source>
</reference>
<feature type="compositionally biased region" description="Polar residues" evidence="1">
    <location>
        <begin position="71"/>
        <end position="81"/>
    </location>
</feature>
<gene>
    <name evidence="2" type="ORF">PMAYCL1PPCAC_30670</name>
</gene>
<comment type="caution">
    <text evidence="2">The sequence shown here is derived from an EMBL/GenBank/DDBJ whole genome shotgun (WGS) entry which is preliminary data.</text>
</comment>
<feature type="region of interest" description="Disordered" evidence="1">
    <location>
        <begin position="60"/>
        <end position="81"/>
    </location>
</feature>
<evidence type="ECO:0000313" key="2">
    <source>
        <dbReference type="EMBL" id="GMR60475.1"/>
    </source>
</evidence>
<feature type="non-terminal residue" evidence="2">
    <location>
        <position position="81"/>
    </location>
</feature>
<dbReference type="Proteomes" id="UP001328107">
    <property type="component" value="Unassembled WGS sequence"/>
</dbReference>
<dbReference type="EMBL" id="BTRK01000006">
    <property type="protein sequence ID" value="GMR60475.1"/>
    <property type="molecule type" value="Genomic_DNA"/>
</dbReference>
<proteinExistence type="predicted"/>